<evidence type="ECO:0000259" key="1">
    <source>
        <dbReference type="Pfam" id="PF08241"/>
    </source>
</evidence>
<dbReference type="AlphaFoldDB" id="A0A382WCJ5"/>
<feature type="domain" description="Methyltransferase type 11" evidence="1">
    <location>
        <begin position="16"/>
        <end position="112"/>
    </location>
</feature>
<gene>
    <name evidence="2" type="ORF">METZ01_LOCUS408705</name>
</gene>
<dbReference type="PANTHER" id="PTHR45036">
    <property type="entry name" value="METHYLTRANSFERASE LIKE 7B"/>
    <property type="match status" value="1"/>
</dbReference>
<dbReference type="EMBL" id="UINC01158355">
    <property type="protein sequence ID" value="SVD55851.1"/>
    <property type="molecule type" value="Genomic_DNA"/>
</dbReference>
<dbReference type="Pfam" id="PF08241">
    <property type="entry name" value="Methyltransf_11"/>
    <property type="match status" value="1"/>
</dbReference>
<dbReference type="InterPro" id="IPR052356">
    <property type="entry name" value="Thiol_S-MT"/>
</dbReference>
<reference evidence="2" key="1">
    <citation type="submission" date="2018-05" db="EMBL/GenBank/DDBJ databases">
        <authorList>
            <person name="Lanie J.A."/>
            <person name="Ng W.-L."/>
            <person name="Kazmierczak K.M."/>
            <person name="Andrzejewski T.M."/>
            <person name="Davidsen T.M."/>
            <person name="Wayne K.J."/>
            <person name="Tettelin H."/>
            <person name="Glass J.I."/>
            <person name="Rusch D."/>
            <person name="Podicherti R."/>
            <person name="Tsui H.-C.T."/>
            <person name="Winkler M.E."/>
        </authorList>
    </citation>
    <scope>NUCLEOTIDE SEQUENCE</scope>
</reference>
<dbReference type="InterPro" id="IPR029063">
    <property type="entry name" value="SAM-dependent_MTases_sf"/>
</dbReference>
<dbReference type="SUPFAM" id="SSF53335">
    <property type="entry name" value="S-adenosyl-L-methionine-dependent methyltransferases"/>
    <property type="match status" value="1"/>
</dbReference>
<name>A0A382WCJ5_9ZZZZ</name>
<proteinExistence type="predicted"/>
<evidence type="ECO:0000313" key="2">
    <source>
        <dbReference type="EMBL" id="SVD55851.1"/>
    </source>
</evidence>
<feature type="non-terminal residue" evidence="2">
    <location>
        <position position="178"/>
    </location>
</feature>
<dbReference type="InterPro" id="IPR013216">
    <property type="entry name" value="Methyltransf_11"/>
</dbReference>
<dbReference type="PANTHER" id="PTHR45036:SF1">
    <property type="entry name" value="METHYLTRANSFERASE LIKE 7A"/>
    <property type="match status" value="1"/>
</dbReference>
<dbReference type="Gene3D" id="3.40.50.150">
    <property type="entry name" value="Vaccinia Virus protein VP39"/>
    <property type="match status" value="1"/>
</dbReference>
<organism evidence="2">
    <name type="scientific">marine metagenome</name>
    <dbReference type="NCBI Taxonomy" id="408172"/>
    <lineage>
        <taxon>unclassified sequences</taxon>
        <taxon>metagenomes</taxon>
        <taxon>ecological metagenomes</taxon>
    </lineage>
</organism>
<protein>
    <recommendedName>
        <fullName evidence="1">Methyltransferase type 11 domain-containing protein</fullName>
    </recommendedName>
</protein>
<dbReference type="GO" id="GO:0008757">
    <property type="term" value="F:S-adenosylmethionine-dependent methyltransferase activity"/>
    <property type="evidence" value="ECO:0007669"/>
    <property type="project" value="InterPro"/>
</dbReference>
<sequence>MRQREKLVPLASGRVLEVGMGSGLNLSFYDAHRVTKVWGLEPSPEMSKMASAAVEAVAFDVEFVSAGGEQIPLDSESFDTVLMTFTLCTIPDAERALREIARVLKQGGQLLFCEHGAAPDAGIRRWQNRIDPLWRRLAGGCHLNRDIPGLIRRGGFEITRMDTMYIPGWRPASFNYWG</sequence>
<dbReference type="CDD" id="cd02440">
    <property type="entry name" value="AdoMet_MTases"/>
    <property type="match status" value="1"/>
</dbReference>
<accession>A0A382WCJ5</accession>